<sequence length="306" mass="32310">MPTATEFFGITAQNLGPLTTTYTAPSSCATNLNHPVFVDATSHHVVVAVPSCSWPTYGDCIPSAKGWELTDQQTTTFYQGTSVFYSPGLACPYDWKTVGLLAHTESGKFSASGALTSTTSGVDGFPELIHPTEYWKNMLDESETLAYCCPSRSGFSGNVYGDCVSTLGPVSSYTYSEYCQVYGNGGGRLTIISSVDGLTNTEGVFSIMKPTQTWEATSTFTGDLEELQEKTGYGFSDIAVASWIPAIPLVYKKSDMDKKGDSDDSENGTATATGGSDESAASTIPGQSAISVIGLALGLLAHILLS</sequence>
<name>A0A2L2SUC4_9HYPO</name>
<organism evidence="2 3">
    <name type="scientific">Fusarium venenatum</name>
    <dbReference type="NCBI Taxonomy" id="56646"/>
    <lineage>
        <taxon>Eukaryota</taxon>
        <taxon>Fungi</taxon>
        <taxon>Dikarya</taxon>
        <taxon>Ascomycota</taxon>
        <taxon>Pezizomycotina</taxon>
        <taxon>Sordariomycetes</taxon>
        <taxon>Hypocreomycetidae</taxon>
        <taxon>Hypocreales</taxon>
        <taxon>Nectriaceae</taxon>
        <taxon>Fusarium</taxon>
    </lineage>
</organism>
<keyword evidence="3" id="KW-1185">Reference proteome</keyword>
<evidence type="ECO:0000313" key="2">
    <source>
        <dbReference type="EMBL" id="CEI59948.1"/>
    </source>
</evidence>
<evidence type="ECO:0000256" key="1">
    <source>
        <dbReference type="SAM" id="MobiDB-lite"/>
    </source>
</evidence>
<feature type="region of interest" description="Disordered" evidence="1">
    <location>
        <begin position="257"/>
        <end position="282"/>
    </location>
</feature>
<dbReference type="Proteomes" id="UP000245910">
    <property type="component" value="Chromosome II"/>
</dbReference>
<proteinExistence type="predicted"/>
<accession>A0A2L2SUC4</accession>
<reference evidence="3" key="1">
    <citation type="submission" date="2014-10" db="EMBL/GenBank/DDBJ databases">
        <authorList>
            <person name="King R."/>
        </authorList>
    </citation>
    <scope>NUCLEOTIDE SEQUENCE [LARGE SCALE GENOMIC DNA]</scope>
    <source>
        <strain evidence="3">A3/5</strain>
    </source>
</reference>
<feature type="compositionally biased region" description="Polar residues" evidence="1">
    <location>
        <begin position="267"/>
        <end position="282"/>
    </location>
</feature>
<dbReference type="EMBL" id="LN649230">
    <property type="protein sequence ID" value="CEI59948.1"/>
    <property type="molecule type" value="Genomic_DNA"/>
</dbReference>
<evidence type="ECO:0000313" key="3">
    <source>
        <dbReference type="Proteomes" id="UP000245910"/>
    </source>
</evidence>
<protein>
    <submittedName>
        <fullName evidence="2">Uncharacterized protein</fullName>
    </submittedName>
</protein>
<dbReference type="AlphaFoldDB" id="A0A2L2SUC4"/>